<keyword evidence="4 7" id="KW-1133">Transmembrane helix</keyword>
<comment type="subcellular location">
    <subcellularLocation>
        <location evidence="1">Cell membrane</location>
        <topology evidence="1">Single-pass membrane protein</topology>
    </subcellularLocation>
</comment>
<dbReference type="EMBL" id="JYGL01000001">
    <property type="protein sequence ID" value="KJQ58274.1"/>
    <property type="molecule type" value="Genomic_DNA"/>
</dbReference>
<dbReference type="PANTHER" id="PTHR33885">
    <property type="entry name" value="PHAGE SHOCK PROTEIN C"/>
    <property type="match status" value="1"/>
</dbReference>
<dbReference type="PANTHER" id="PTHR33885:SF3">
    <property type="entry name" value="PHAGE SHOCK PROTEIN C"/>
    <property type="match status" value="1"/>
</dbReference>
<feature type="domain" description="Phage shock protein PspC N-terminal" evidence="8">
    <location>
        <begin position="5"/>
        <end position="60"/>
    </location>
</feature>
<accession>A0AAW4REL6</accession>
<dbReference type="GO" id="GO:0005886">
    <property type="term" value="C:plasma membrane"/>
    <property type="evidence" value="ECO:0007669"/>
    <property type="project" value="UniProtKB-SubCell"/>
</dbReference>
<feature type="compositionally biased region" description="Basic and acidic residues" evidence="6">
    <location>
        <begin position="77"/>
        <end position="90"/>
    </location>
</feature>
<protein>
    <submittedName>
        <fullName evidence="9">PspC domain protein</fullName>
    </submittedName>
</protein>
<evidence type="ECO:0000256" key="7">
    <source>
        <dbReference type="SAM" id="Phobius"/>
    </source>
</evidence>
<evidence type="ECO:0000256" key="2">
    <source>
        <dbReference type="ARBA" id="ARBA00022475"/>
    </source>
</evidence>
<evidence type="ECO:0000256" key="1">
    <source>
        <dbReference type="ARBA" id="ARBA00004162"/>
    </source>
</evidence>
<evidence type="ECO:0000256" key="3">
    <source>
        <dbReference type="ARBA" id="ARBA00022692"/>
    </source>
</evidence>
<keyword evidence="5 7" id="KW-0472">Membrane</keyword>
<evidence type="ECO:0000256" key="6">
    <source>
        <dbReference type="SAM" id="MobiDB-lite"/>
    </source>
</evidence>
<comment type="caution">
    <text evidence="9">The sequence shown here is derived from an EMBL/GenBank/DDBJ whole genome shotgun (WGS) entry which is preliminary data.</text>
</comment>
<evidence type="ECO:0000256" key="4">
    <source>
        <dbReference type="ARBA" id="ARBA00022989"/>
    </source>
</evidence>
<dbReference type="InterPro" id="IPR007168">
    <property type="entry name" value="Phageshock_PspC_N"/>
</dbReference>
<proteinExistence type="predicted"/>
<evidence type="ECO:0000313" key="9">
    <source>
        <dbReference type="EMBL" id="KJQ58274.1"/>
    </source>
</evidence>
<evidence type="ECO:0000313" key="10">
    <source>
        <dbReference type="Proteomes" id="UP000033658"/>
    </source>
</evidence>
<feature type="region of interest" description="Disordered" evidence="6">
    <location>
        <begin position="69"/>
        <end position="90"/>
    </location>
</feature>
<keyword evidence="3 7" id="KW-0812">Transmembrane</keyword>
<organism evidence="9 10">
    <name type="scientific">Streptococcus gordonii</name>
    <dbReference type="NCBI Taxonomy" id="1302"/>
    <lineage>
        <taxon>Bacteria</taxon>
        <taxon>Bacillati</taxon>
        <taxon>Bacillota</taxon>
        <taxon>Bacilli</taxon>
        <taxon>Lactobacillales</taxon>
        <taxon>Streptococcaceae</taxon>
        <taxon>Streptococcus</taxon>
    </lineage>
</organism>
<dbReference type="InterPro" id="IPR052027">
    <property type="entry name" value="PspC"/>
</dbReference>
<dbReference type="AlphaFoldDB" id="A0AAW4REL6"/>
<reference evidence="9 10" key="1">
    <citation type="submission" date="2015-02" db="EMBL/GenBank/DDBJ databases">
        <title>Evolution of amylase-binding proteins of oral streptococcal species.</title>
        <authorList>
            <person name="Haase E.M."/>
        </authorList>
    </citation>
    <scope>NUCLEOTIDE SEQUENCE [LARGE SCALE GENOMIC DNA]</scope>
    <source>
        <strain evidence="9 10">G9B</strain>
    </source>
</reference>
<dbReference type="Pfam" id="PF04024">
    <property type="entry name" value="PspC"/>
    <property type="match status" value="1"/>
</dbReference>
<gene>
    <name evidence="9" type="ORF">TZ86_00114</name>
</gene>
<dbReference type="Proteomes" id="UP000033658">
    <property type="component" value="Unassembled WGS sequence"/>
</dbReference>
<feature type="transmembrane region" description="Helical" evidence="7">
    <location>
        <begin position="34"/>
        <end position="58"/>
    </location>
</feature>
<keyword evidence="2" id="KW-1003">Cell membrane</keyword>
<dbReference type="RefSeq" id="WP_012000200.1">
    <property type="nucleotide sequence ID" value="NZ_CABEIB010000003.1"/>
</dbReference>
<evidence type="ECO:0000259" key="8">
    <source>
        <dbReference type="Pfam" id="PF04024"/>
    </source>
</evidence>
<name>A0AAW4REL6_STRGN</name>
<evidence type="ECO:0000256" key="5">
    <source>
        <dbReference type="ARBA" id="ARBA00023136"/>
    </source>
</evidence>
<sequence>MKTVLYKTRRNRLLAGVLAGLADKFKFDLSLIRFLYILFTISSFGLGVVIYISLAVLLPTKEDIEAEMYGTGPRKRKDAEPIDDDKGLFW</sequence>